<keyword evidence="2" id="KW-1185">Reference proteome</keyword>
<dbReference type="Proteomes" id="UP000257109">
    <property type="component" value="Unassembled WGS sequence"/>
</dbReference>
<comment type="caution">
    <text evidence="1">The sequence shown here is derived from an EMBL/GenBank/DDBJ whole genome shotgun (WGS) entry which is preliminary data.</text>
</comment>
<evidence type="ECO:0000313" key="2">
    <source>
        <dbReference type="Proteomes" id="UP000257109"/>
    </source>
</evidence>
<dbReference type="EMBL" id="QJKJ01011216">
    <property type="protein sequence ID" value="RDX71755.1"/>
    <property type="molecule type" value="Genomic_DNA"/>
</dbReference>
<sequence>MFKLITNNYSYWKLIMNDLLYYKDFFYGPIRLTTKSGKLFLDNQNSRSMLHYQPLEWTILLQRKLNFK</sequence>
<feature type="non-terminal residue" evidence="1">
    <location>
        <position position="1"/>
    </location>
</feature>
<evidence type="ECO:0000313" key="1">
    <source>
        <dbReference type="EMBL" id="RDX71755.1"/>
    </source>
</evidence>
<accession>A0A371F0D1</accession>
<gene>
    <name evidence="1" type="ORF">CR513_48849</name>
</gene>
<reference evidence="1" key="1">
    <citation type="submission" date="2018-05" db="EMBL/GenBank/DDBJ databases">
        <title>Draft genome of Mucuna pruriens seed.</title>
        <authorList>
            <person name="Nnadi N.E."/>
            <person name="Vos R."/>
            <person name="Hasami M.H."/>
            <person name="Devisetty U.K."/>
            <person name="Aguiy J.C."/>
        </authorList>
    </citation>
    <scope>NUCLEOTIDE SEQUENCE [LARGE SCALE GENOMIC DNA]</scope>
    <source>
        <strain evidence="1">JCA_2017</strain>
    </source>
</reference>
<protein>
    <submittedName>
        <fullName evidence="1">Uncharacterized protein</fullName>
    </submittedName>
</protein>
<proteinExistence type="predicted"/>
<dbReference type="AlphaFoldDB" id="A0A371F0D1"/>
<organism evidence="1 2">
    <name type="scientific">Mucuna pruriens</name>
    <name type="common">Velvet bean</name>
    <name type="synonym">Dolichos pruriens</name>
    <dbReference type="NCBI Taxonomy" id="157652"/>
    <lineage>
        <taxon>Eukaryota</taxon>
        <taxon>Viridiplantae</taxon>
        <taxon>Streptophyta</taxon>
        <taxon>Embryophyta</taxon>
        <taxon>Tracheophyta</taxon>
        <taxon>Spermatophyta</taxon>
        <taxon>Magnoliopsida</taxon>
        <taxon>eudicotyledons</taxon>
        <taxon>Gunneridae</taxon>
        <taxon>Pentapetalae</taxon>
        <taxon>rosids</taxon>
        <taxon>fabids</taxon>
        <taxon>Fabales</taxon>
        <taxon>Fabaceae</taxon>
        <taxon>Papilionoideae</taxon>
        <taxon>50 kb inversion clade</taxon>
        <taxon>NPAAA clade</taxon>
        <taxon>indigoferoid/millettioid clade</taxon>
        <taxon>Phaseoleae</taxon>
        <taxon>Mucuna</taxon>
    </lineage>
</organism>
<name>A0A371F0D1_MUCPR</name>